<keyword evidence="3" id="KW-1185">Reference proteome</keyword>
<evidence type="ECO:0000256" key="1">
    <source>
        <dbReference type="SAM" id="SignalP"/>
    </source>
</evidence>
<reference evidence="4" key="3">
    <citation type="submission" date="2025-04" db="UniProtKB">
        <authorList>
            <consortium name="RefSeq"/>
        </authorList>
    </citation>
    <scope>IDENTIFICATION</scope>
    <source>
        <strain evidence="4">CBS 781.70</strain>
    </source>
</reference>
<reference evidence="4" key="2">
    <citation type="submission" date="2020-04" db="EMBL/GenBank/DDBJ databases">
        <authorList>
            <consortium name="NCBI Genome Project"/>
        </authorList>
    </citation>
    <scope>NUCLEOTIDE SEQUENCE</scope>
    <source>
        <strain evidence="4">CBS 781.70</strain>
    </source>
</reference>
<protein>
    <recommendedName>
        <fullName evidence="5">Ubiquitin 3 binding protein But2 C-terminal domain-containing protein</fullName>
    </recommendedName>
</protein>
<dbReference type="AlphaFoldDB" id="A0A6G1FYK4"/>
<keyword evidence="1" id="KW-0732">Signal</keyword>
<evidence type="ECO:0000313" key="3">
    <source>
        <dbReference type="Proteomes" id="UP000504638"/>
    </source>
</evidence>
<feature type="signal peptide" evidence="1">
    <location>
        <begin position="1"/>
        <end position="19"/>
    </location>
</feature>
<proteinExistence type="predicted"/>
<dbReference type="EMBL" id="ML975163">
    <property type="protein sequence ID" value="KAF1810927.1"/>
    <property type="molecule type" value="Genomic_DNA"/>
</dbReference>
<dbReference type="RefSeq" id="XP_033532558.1">
    <property type="nucleotide sequence ID" value="XM_033678176.1"/>
</dbReference>
<dbReference type="Proteomes" id="UP000504638">
    <property type="component" value="Unplaced"/>
</dbReference>
<feature type="chain" id="PRO_5044631702" description="Ubiquitin 3 binding protein But2 C-terminal domain-containing protein" evidence="1">
    <location>
        <begin position="20"/>
        <end position="189"/>
    </location>
</feature>
<accession>A0A6G1FYK4</accession>
<name>A0A6G1FYK4_9PEZI</name>
<reference evidence="2 4" key="1">
    <citation type="submission" date="2020-01" db="EMBL/GenBank/DDBJ databases">
        <authorList>
            <consortium name="DOE Joint Genome Institute"/>
            <person name="Haridas S."/>
            <person name="Albert R."/>
            <person name="Binder M."/>
            <person name="Bloem J."/>
            <person name="Labutti K."/>
            <person name="Salamov A."/>
            <person name="Andreopoulos B."/>
            <person name="Baker S.E."/>
            <person name="Barry K."/>
            <person name="Bills G."/>
            <person name="Bluhm B.H."/>
            <person name="Cannon C."/>
            <person name="Castanera R."/>
            <person name="Culley D.E."/>
            <person name="Daum C."/>
            <person name="Ezra D."/>
            <person name="Gonzalez J.B."/>
            <person name="Henrissat B."/>
            <person name="Kuo A."/>
            <person name="Liang C."/>
            <person name="Lipzen A."/>
            <person name="Lutzoni F."/>
            <person name="Magnuson J."/>
            <person name="Mondo S."/>
            <person name="Nolan M."/>
            <person name="Ohm R."/>
            <person name="Pangilinan J."/>
            <person name="Park H.-J."/>
            <person name="Ramirez L."/>
            <person name="Alfaro M."/>
            <person name="Sun H."/>
            <person name="Tritt A."/>
            <person name="Yoshinaga Y."/>
            <person name="Zwiers L.-H."/>
            <person name="Turgeon B.G."/>
            <person name="Goodwin S.B."/>
            <person name="Spatafora J.W."/>
            <person name="Crous P.W."/>
            <person name="Grigoriev I.V."/>
        </authorList>
    </citation>
    <scope>NUCLEOTIDE SEQUENCE</scope>
    <source>
        <strain evidence="2 4">CBS 781.70</strain>
    </source>
</reference>
<dbReference type="OrthoDB" id="5308323at2759"/>
<gene>
    <name evidence="2 4" type="ORF">P152DRAFT_450528</name>
</gene>
<evidence type="ECO:0000313" key="2">
    <source>
        <dbReference type="EMBL" id="KAF1810927.1"/>
    </source>
</evidence>
<evidence type="ECO:0008006" key="5">
    <source>
        <dbReference type="Google" id="ProtNLM"/>
    </source>
</evidence>
<dbReference type="GeneID" id="54418746"/>
<organism evidence="2">
    <name type="scientific">Eremomyces bilateralis CBS 781.70</name>
    <dbReference type="NCBI Taxonomy" id="1392243"/>
    <lineage>
        <taxon>Eukaryota</taxon>
        <taxon>Fungi</taxon>
        <taxon>Dikarya</taxon>
        <taxon>Ascomycota</taxon>
        <taxon>Pezizomycotina</taxon>
        <taxon>Dothideomycetes</taxon>
        <taxon>Dothideomycetes incertae sedis</taxon>
        <taxon>Eremomycetales</taxon>
        <taxon>Eremomycetaceae</taxon>
        <taxon>Eremomyces</taxon>
    </lineage>
</organism>
<sequence>MYLSAVAFLFTASALLASAAPTPTENLQPRACTTIYPDIARVEEARPVESYLPGFIASQSEGNTNNKDAFAEFTVPDGHWGCTLQAYWPQNYPIQRTGNDLVYVYSVQAPLSRSPRGIDISWAYSPVPGAHIGTVRFQSASWGPSTQWINSVTCAPKLAFRFAIGETGAGSIEFNQQAGVAGLRLTYDC</sequence>
<evidence type="ECO:0000313" key="4">
    <source>
        <dbReference type="RefSeq" id="XP_033532558.1"/>
    </source>
</evidence>